<dbReference type="Gene3D" id="3.30.200.20">
    <property type="entry name" value="Phosphorylase Kinase, domain 1"/>
    <property type="match status" value="1"/>
</dbReference>
<dbReference type="GO" id="GO:0006950">
    <property type="term" value="P:response to stress"/>
    <property type="evidence" value="ECO:0007669"/>
    <property type="project" value="UniProtKB-ARBA"/>
</dbReference>
<keyword evidence="3" id="KW-0808">Transferase</keyword>
<keyword evidence="6" id="KW-0067">ATP-binding</keyword>
<dbReference type="AlphaFoldDB" id="A0A7R8ZQH4"/>
<keyword evidence="1" id="KW-0723">Serine/threonine-protein kinase</keyword>
<dbReference type="GO" id="GO:0004708">
    <property type="term" value="F:MAP kinase kinase activity"/>
    <property type="evidence" value="ECO:0007669"/>
    <property type="project" value="UniProtKB-EC"/>
</dbReference>
<comment type="similarity">
    <text evidence="8">Belongs to the protein kinase superfamily. STE Ser/Thr protein kinase family. MAP kinase kinase subfamily.</text>
</comment>
<evidence type="ECO:0000256" key="3">
    <source>
        <dbReference type="ARBA" id="ARBA00022679"/>
    </source>
</evidence>
<comment type="catalytic activity">
    <reaction evidence="12">
        <text>L-tyrosyl-[protein] + ATP = O-phospho-L-tyrosyl-[protein] + ADP + H(+)</text>
        <dbReference type="Rhea" id="RHEA:10596"/>
        <dbReference type="Rhea" id="RHEA-COMP:10136"/>
        <dbReference type="Rhea" id="RHEA-COMP:20101"/>
        <dbReference type="ChEBI" id="CHEBI:15378"/>
        <dbReference type="ChEBI" id="CHEBI:30616"/>
        <dbReference type="ChEBI" id="CHEBI:46858"/>
        <dbReference type="ChEBI" id="CHEBI:61978"/>
        <dbReference type="ChEBI" id="CHEBI:456216"/>
        <dbReference type="EC" id="2.7.12.2"/>
    </reaction>
</comment>
<evidence type="ECO:0000256" key="8">
    <source>
        <dbReference type="ARBA" id="ARBA00038035"/>
    </source>
</evidence>
<evidence type="ECO:0000256" key="10">
    <source>
        <dbReference type="ARBA" id="ARBA00049014"/>
    </source>
</evidence>
<dbReference type="GO" id="GO:0004674">
    <property type="term" value="F:protein serine/threonine kinase activity"/>
    <property type="evidence" value="ECO:0007669"/>
    <property type="project" value="UniProtKB-KW"/>
</dbReference>
<dbReference type="InterPro" id="IPR008271">
    <property type="entry name" value="Ser/Thr_kinase_AS"/>
</dbReference>
<dbReference type="CDD" id="cd06618">
    <property type="entry name" value="PKc_MKK7"/>
    <property type="match status" value="1"/>
</dbReference>
<dbReference type="InterPro" id="IPR000719">
    <property type="entry name" value="Prot_kinase_dom"/>
</dbReference>
<feature type="domain" description="Protein kinase" evidence="14">
    <location>
        <begin position="139"/>
        <end position="399"/>
    </location>
</feature>
<organism evidence="15">
    <name type="scientific">Cyprideis torosa</name>
    <dbReference type="NCBI Taxonomy" id="163714"/>
    <lineage>
        <taxon>Eukaryota</taxon>
        <taxon>Metazoa</taxon>
        <taxon>Ecdysozoa</taxon>
        <taxon>Arthropoda</taxon>
        <taxon>Crustacea</taxon>
        <taxon>Oligostraca</taxon>
        <taxon>Ostracoda</taxon>
        <taxon>Podocopa</taxon>
        <taxon>Podocopida</taxon>
        <taxon>Cytherocopina</taxon>
        <taxon>Cytheroidea</taxon>
        <taxon>Cytherideidae</taxon>
        <taxon>Cyprideis</taxon>
    </lineage>
</organism>
<dbReference type="GO" id="GO:0005524">
    <property type="term" value="F:ATP binding"/>
    <property type="evidence" value="ECO:0007669"/>
    <property type="project" value="UniProtKB-KW"/>
</dbReference>
<keyword evidence="4" id="KW-0547">Nucleotide-binding</keyword>
<evidence type="ECO:0000256" key="2">
    <source>
        <dbReference type="ARBA" id="ARBA00022553"/>
    </source>
</evidence>
<comment type="catalytic activity">
    <reaction evidence="11">
        <text>L-threonyl-[protein] + ATP = O-phospho-L-threonyl-[protein] + ADP + H(+)</text>
        <dbReference type="Rhea" id="RHEA:46608"/>
        <dbReference type="Rhea" id="RHEA-COMP:11060"/>
        <dbReference type="Rhea" id="RHEA-COMP:11605"/>
        <dbReference type="ChEBI" id="CHEBI:15378"/>
        <dbReference type="ChEBI" id="CHEBI:30013"/>
        <dbReference type="ChEBI" id="CHEBI:30616"/>
        <dbReference type="ChEBI" id="CHEBI:61977"/>
        <dbReference type="ChEBI" id="CHEBI:456216"/>
        <dbReference type="EC" id="2.7.12.2"/>
    </reaction>
</comment>
<dbReference type="InterPro" id="IPR052468">
    <property type="entry name" value="Dual_spec_MAPK_kinase"/>
</dbReference>
<dbReference type="PANTHER" id="PTHR47238:SF2">
    <property type="entry name" value="DUAL SPECIFICITY MITOGEN-ACTIVATED PROTEIN KINASE KINASE HEMIPTEROUS"/>
    <property type="match status" value="1"/>
</dbReference>
<keyword evidence="2" id="KW-0597">Phosphoprotein</keyword>
<evidence type="ECO:0000256" key="7">
    <source>
        <dbReference type="ARBA" id="ARBA00023137"/>
    </source>
</evidence>
<dbReference type="PANTHER" id="PTHR47238">
    <property type="entry name" value="MITOGEN-ACTIVATED PROTEIN KINASE KINASE 5"/>
    <property type="match status" value="1"/>
</dbReference>
<evidence type="ECO:0000256" key="5">
    <source>
        <dbReference type="ARBA" id="ARBA00022777"/>
    </source>
</evidence>
<dbReference type="EMBL" id="OB661281">
    <property type="protein sequence ID" value="CAD7227846.1"/>
    <property type="molecule type" value="Genomic_DNA"/>
</dbReference>
<sequence>MQPQDVEGNSVATPSPMSPSPSIGRSRKPMELNLNLPIGPSADTPKSKVQLWSCDDQVLPEGTPGRVRKPLNLPLASNNHANRSSTVHSEFKAKLNEILQLTGILTIQGIVRKPSKAVMIASPPLPLLPQQYRAQAQDLEHKGELGNGTCGHVSRMLHKQSSKMIAVKQMRRTADREENKRVIMDLEVVLKSDDCPFIVKCLGCFIQDYDVWICMELMSTCLEKLLKKSKQPIPERILGKIAVSTLRALHYLKETHGVMHRDVKPSNILLDTNGNIKLCDFGISGRLVDSKAKTRAAGCAAYMAPERIDPPDPSKPDYDIRADVWSLGITLVELATGKFPYKECKTEFDVLTRVLKDPAPRLPLDMSFSSEFRNFVEGCLTKDYRQRPKYRKLLEHPFIVYYEKANVDVAAWYAGLRQEMEIAEQVRRNGGTCRLRE</sequence>
<keyword evidence="5" id="KW-0418">Kinase</keyword>
<comment type="catalytic activity">
    <reaction evidence="10">
        <text>L-seryl-[protein] + ATP = O-phospho-L-seryl-[protein] + ADP + H(+)</text>
        <dbReference type="Rhea" id="RHEA:17989"/>
        <dbReference type="Rhea" id="RHEA-COMP:9863"/>
        <dbReference type="Rhea" id="RHEA-COMP:11604"/>
        <dbReference type="ChEBI" id="CHEBI:15378"/>
        <dbReference type="ChEBI" id="CHEBI:29999"/>
        <dbReference type="ChEBI" id="CHEBI:30616"/>
        <dbReference type="ChEBI" id="CHEBI:83421"/>
        <dbReference type="ChEBI" id="CHEBI:456216"/>
        <dbReference type="EC" id="2.7.12.2"/>
    </reaction>
</comment>
<dbReference type="SUPFAM" id="SSF56112">
    <property type="entry name" value="Protein kinase-like (PK-like)"/>
    <property type="match status" value="1"/>
</dbReference>
<dbReference type="InterPro" id="IPR011009">
    <property type="entry name" value="Kinase-like_dom_sf"/>
</dbReference>
<dbReference type="FunFam" id="1.10.510.10:FF:000432">
    <property type="entry name" value="mitogen-activated protein kinase kinase 3"/>
    <property type="match status" value="1"/>
</dbReference>
<proteinExistence type="inferred from homology"/>
<evidence type="ECO:0000256" key="13">
    <source>
        <dbReference type="SAM" id="MobiDB-lite"/>
    </source>
</evidence>
<evidence type="ECO:0000256" key="6">
    <source>
        <dbReference type="ARBA" id="ARBA00022840"/>
    </source>
</evidence>
<dbReference type="Gene3D" id="1.10.510.10">
    <property type="entry name" value="Transferase(Phosphotransferase) domain 1"/>
    <property type="match status" value="1"/>
</dbReference>
<dbReference type="Pfam" id="PF00069">
    <property type="entry name" value="Pkinase"/>
    <property type="match status" value="1"/>
</dbReference>
<evidence type="ECO:0000256" key="1">
    <source>
        <dbReference type="ARBA" id="ARBA00022527"/>
    </source>
</evidence>
<dbReference type="PROSITE" id="PS50011">
    <property type="entry name" value="PROTEIN_KINASE_DOM"/>
    <property type="match status" value="1"/>
</dbReference>
<dbReference type="GO" id="GO:0010508">
    <property type="term" value="P:positive regulation of autophagy"/>
    <property type="evidence" value="ECO:0007669"/>
    <property type="project" value="UniProtKB-ARBA"/>
</dbReference>
<reference evidence="15" key="1">
    <citation type="submission" date="2020-11" db="EMBL/GenBank/DDBJ databases">
        <authorList>
            <person name="Tran Van P."/>
        </authorList>
    </citation>
    <scope>NUCLEOTIDE SEQUENCE</scope>
</reference>
<dbReference type="PROSITE" id="PS00108">
    <property type="entry name" value="PROTEIN_KINASE_ST"/>
    <property type="match status" value="1"/>
</dbReference>
<dbReference type="SMART" id="SM00220">
    <property type="entry name" value="S_TKc"/>
    <property type="match status" value="1"/>
</dbReference>
<dbReference type="OrthoDB" id="10252354at2759"/>
<evidence type="ECO:0000259" key="14">
    <source>
        <dbReference type="PROSITE" id="PS50011"/>
    </source>
</evidence>
<dbReference type="GO" id="GO:0043068">
    <property type="term" value="P:positive regulation of programmed cell death"/>
    <property type="evidence" value="ECO:0007669"/>
    <property type="project" value="UniProtKB-ARBA"/>
</dbReference>
<evidence type="ECO:0000256" key="9">
    <source>
        <dbReference type="ARBA" id="ARBA00038999"/>
    </source>
</evidence>
<protein>
    <recommendedName>
        <fullName evidence="9">mitogen-activated protein kinase kinase</fullName>
        <ecNumber evidence="9">2.7.12.2</ecNumber>
    </recommendedName>
</protein>
<evidence type="ECO:0000256" key="11">
    <source>
        <dbReference type="ARBA" id="ARBA00049299"/>
    </source>
</evidence>
<keyword evidence="7" id="KW-0829">Tyrosine-protein kinase</keyword>
<evidence type="ECO:0000313" key="15">
    <source>
        <dbReference type="EMBL" id="CAD7227846.1"/>
    </source>
</evidence>
<feature type="region of interest" description="Disordered" evidence="13">
    <location>
        <begin position="1"/>
        <end position="47"/>
    </location>
</feature>
<accession>A0A7R8ZQH4</accession>
<dbReference type="GO" id="GO:0004713">
    <property type="term" value="F:protein tyrosine kinase activity"/>
    <property type="evidence" value="ECO:0007669"/>
    <property type="project" value="UniProtKB-KW"/>
</dbReference>
<feature type="compositionally biased region" description="Polar residues" evidence="13">
    <location>
        <begin position="10"/>
        <end position="23"/>
    </location>
</feature>
<dbReference type="FunFam" id="3.30.200.20:FF:000040">
    <property type="entry name" value="Dual specificity mitogen-activated protein kinase kinase"/>
    <property type="match status" value="1"/>
</dbReference>
<name>A0A7R8ZQH4_9CRUS</name>
<gene>
    <name evidence="15" type="ORF">CTOB1V02_LOCUS5741</name>
</gene>
<evidence type="ECO:0000256" key="12">
    <source>
        <dbReference type="ARBA" id="ARBA00051693"/>
    </source>
</evidence>
<evidence type="ECO:0000256" key="4">
    <source>
        <dbReference type="ARBA" id="ARBA00022741"/>
    </source>
</evidence>
<dbReference type="EC" id="2.7.12.2" evidence="9"/>